<dbReference type="InterPro" id="IPR044861">
    <property type="entry name" value="IPNS-like_FE2OG_OXY"/>
</dbReference>
<keyword evidence="2 5" id="KW-0479">Metal-binding</keyword>
<name>A0AAX6EZV0_IRIPA</name>
<dbReference type="Pfam" id="PF14226">
    <property type="entry name" value="DIOX_N"/>
    <property type="match status" value="1"/>
</dbReference>
<keyword evidence="3 5" id="KW-0560">Oxidoreductase</keyword>
<dbReference type="PANTHER" id="PTHR10209">
    <property type="entry name" value="OXIDOREDUCTASE, 2OG-FE II OXYGENASE FAMILY PROTEIN"/>
    <property type="match status" value="1"/>
</dbReference>
<dbReference type="EMBL" id="JANAVB010033019">
    <property type="protein sequence ID" value="KAJ6809255.1"/>
    <property type="molecule type" value="Genomic_DNA"/>
</dbReference>
<evidence type="ECO:0000313" key="7">
    <source>
        <dbReference type="EMBL" id="KAJ6809255.1"/>
    </source>
</evidence>
<comment type="caution">
    <text evidence="7">The sequence shown here is derived from an EMBL/GenBank/DDBJ whole genome shotgun (WGS) entry which is preliminary data.</text>
</comment>
<dbReference type="PANTHER" id="PTHR10209:SF885">
    <property type="entry name" value="2OG-FE(II) OXYGENASE FAMILY, PUTATIVE (AFU_ORTHOLOGUE AFUA_2G00750)-RELATED"/>
    <property type="match status" value="1"/>
</dbReference>
<reference evidence="7" key="1">
    <citation type="journal article" date="2023" name="GigaByte">
        <title>Genome assembly of the bearded iris, Iris pallida Lam.</title>
        <authorList>
            <person name="Bruccoleri R.E."/>
            <person name="Oakeley E.J."/>
            <person name="Faust A.M.E."/>
            <person name="Altorfer M."/>
            <person name="Dessus-Babus S."/>
            <person name="Burckhardt D."/>
            <person name="Oertli M."/>
            <person name="Naumann U."/>
            <person name="Petersen F."/>
            <person name="Wong J."/>
        </authorList>
    </citation>
    <scope>NUCLEOTIDE SEQUENCE</scope>
    <source>
        <strain evidence="7">GSM-AAB239-AS_SAM_17_03QT</strain>
    </source>
</reference>
<dbReference type="PROSITE" id="PS51471">
    <property type="entry name" value="FE2OG_OXY"/>
    <property type="match status" value="1"/>
</dbReference>
<dbReference type="Proteomes" id="UP001140949">
    <property type="component" value="Unassembled WGS sequence"/>
</dbReference>
<dbReference type="GO" id="GO:0051213">
    <property type="term" value="F:dioxygenase activity"/>
    <property type="evidence" value="ECO:0007669"/>
    <property type="project" value="UniProtKB-ARBA"/>
</dbReference>
<evidence type="ECO:0000256" key="1">
    <source>
        <dbReference type="ARBA" id="ARBA00008056"/>
    </source>
</evidence>
<dbReference type="InterPro" id="IPR027443">
    <property type="entry name" value="IPNS-like_sf"/>
</dbReference>
<evidence type="ECO:0000256" key="2">
    <source>
        <dbReference type="ARBA" id="ARBA00022723"/>
    </source>
</evidence>
<dbReference type="GO" id="GO:0046872">
    <property type="term" value="F:metal ion binding"/>
    <property type="evidence" value="ECO:0007669"/>
    <property type="project" value="UniProtKB-KW"/>
</dbReference>
<evidence type="ECO:0000313" key="8">
    <source>
        <dbReference type="Proteomes" id="UP001140949"/>
    </source>
</evidence>
<accession>A0AAX6EZV0</accession>
<keyword evidence="8" id="KW-1185">Reference proteome</keyword>
<sequence length="388" mass="43675">METSPGSLYSEVVEAVERGRGRGRGRGSASIMVLEFDETFVLDIDHRPNPIVSESGSIPLVDLSPLLAGAGGDQRGSPAPSSLVEQVEGACRDWGFFQVVNHGVPSGPLERVRSAAEEFFALAAEEKRRVRRDEENPLGYNDKEYTKNVRDWKEMFDFTANERILIPASAEPGEKRLVEIKNRWPEYPPELREACKEYTKAVEGLAHKLLELISLTLNLPAKRLNGYFEESTSIIRLLHYPPCPSPHLAMGVGRHKDSGGLTVLTQDEVGGLEVKRKSDGEWVRIKPIPNSYIVNVGAIIQVWSNDKYESVEHRVAVNSEKERFSVPFFLNPAHDTMVRPLEELVSEEAPAKYHEYNWGMFFKARKTSNFKNLGVENLQISHFRKEGC</sequence>
<dbReference type="Pfam" id="PF03171">
    <property type="entry name" value="2OG-FeII_Oxy"/>
    <property type="match status" value="1"/>
</dbReference>
<keyword evidence="4 5" id="KW-0408">Iron</keyword>
<gene>
    <name evidence="7" type="ORF">M6B38_161035</name>
</gene>
<dbReference type="PRINTS" id="PR00682">
    <property type="entry name" value="IPNSYNTHASE"/>
</dbReference>
<dbReference type="Gene3D" id="2.60.120.330">
    <property type="entry name" value="B-lactam Antibiotic, Isopenicillin N Synthase, Chain"/>
    <property type="match status" value="1"/>
</dbReference>
<proteinExistence type="inferred from homology"/>
<comment type="similarity">
    <text evidence="1 5">Belongs to the iron/ascorbate-dependent oxidoreductase family.</text>
</comment>
<dbReference type="InterPro" id="IPR026992">
    <property type="entry name" value="DIOX_N"/>
</dbReference>
<reference evidence="7" key="2">
    <citation type="submission" date="2023-04" db="EMBL/GenBank/DDBJ databases">
        <authorList>
            <person name="Bruccoleri R.E."/>
            <person name="Oakeley E.J."/>
            <person name="Faust A.-M."/>
            <person name="Dessus-Babus S."/>
            <person name="Altorfer M."/>
            <person name="Burckhardt D."/>
            <person name="Oertli M."/>
            <person name="Naumann U."/>
            <person name="Petersen F."/>
            <person name="Wong J."/>
        </authorList>
    </citation>
    <scope>NUCLEOTIDE SEQUENCE</scope>
    <source>
        <strain evidence="7">GSM-AAB239-AS_SAM_17_03QT</strain>
        <tissue evidence="7">Leaf</tissue>
    </source>
</reference>
<evidence type="ECO:0000259" key="6">
    <source>
        <dbReference type="PROSITE" id="PS51471"/>
    </source>
</evidence>
<dbReference type="AlphaFoldDB" id="A0AAX6EZV0"/>
<dbReference type="InterPro" id="IPR005123">
    <property type="entry name" value="Oxoglu/Fe-dep_dioxygenase_dom"/>
</dbReference>
<dbReference type="SUPFAM" id="SSF51197">
    <property type="entry name" value="Clavaminate synthase-like"/>
    <property type="match status" value="1"/>
</dbReference>
<evidence type="ECO:0000256" key="3">
    <source>
        <dbReference type="ARBA" id="ARBA00023002"/>
    </source>
</evidence>
<dbReference type="FunFam" id="2.60.120.330:FF:000012">
    <property type="entry name" value="Gibberellin 20 oxidase 1"/>
    <property type="match status" value="1"/>
</dbReference>
<feature type="domain" description="Fe2OG dioxygenase" evidence="6">
    <location>
        <begin position="230"/>
        <end position="332"/>
    </location>
</feature>
<organism evidence="7 8">
    <name type="scientific">Iris pallida</name>
    <name type="common">Sweet iris</name>
    <dbReference type="NCBI Taxonomy" id="29817"/>
    <lineage>
        <taxon>Eukaryota</taxon>
        <taxon>Viridiplantae</taxon>
        <taxon>Streptophyta</taxon>
        <taxon>Embryophyta</taxon>
        <taxon>Tracheophyta</taxon>
        <taxon>Spermatophyta</taxon>
        <taxon>Magnoliopsida</taxon>
        <taxon>Liliopsida</taxon>
        <taxon>Asparagales</taxon>
        <taxon>Iridaceae</taxon>
        <taxon>Iridoideae</taxon>
        <taxon>Irideae</taxon>
        <taxon>Iris</taxon>
    </lineage>
</organism>
<evidence type="ECO:0000256" key="4">
    <source>
        <dbReference type="ARBA" id="ARBA00023004"/>
    </source>
</evidence>
<evidence type="ECO:0000256" key="5">
    <source>
        <dbReference type="RuleBase" id="RU003682"/>
    </source>
</evidence>
<protein>
    <submittedName>
        <fullName evidence="7">Flavonol synthase/flavanone 3-hydroxylase-like</fullName>
    </submittedName>
</protein>